<dbReference type="AlphaFoldDB" id="A0A6J4SZU2"/>
<reference evidence="1" key="1">
    <citation type="submission" date="2020-02" db="EMBL/GenBank/DDBJ databases">
        <authorList>
            <person name="Meier V. D."/>
        </authorList>
    </citation>
    <scope>NUCLEOTIDE SEQUENCE</scope>
    <source>
        <strain evidence="1">AVDCRST_MAG67</strain>
    </source>
</reference>
<dbReference type="EMBL" id="CADCVQ010000108">
    <property type="protein sequence ID" value="CAA9509941.1"/>
    <property type="molecule type" value="Genomic_DNA"/>
</dbReference>
<accession>A0A6J4SZU2</accession>
<proteinExistence type="predicted"/>
<organism evidence="1">
    <name type="scientific">uncultured Solirubrobacteraceae bacterium</name>
    <dbReference type="NCBI Taxonomy" id="1162706"/>
    <lineage>
        <taxon>Bacteria</taxon>
        <taxon>Bacillati</taxon>
        <taxon>Actinomycetota</taxon>
        <taxon>Thermoleophilia</taxon>
        <taxon>Solirubrobacterales</taxon>
        <taxon>Solirubrobacteraceae</taxon>
        <taxon>environmental samples</taxon>
    </lineage>
</organism>
<protein>
    <submittedName>
        <fullName evidence="1">Uncharacterized protein</fullName>
    </submittedName>
</protein>
<sequence length="87" mass="9883">MLTLGFLAARAFGDAIDPRRLRRRPAHGPAMFFGWEWRDTRRMRRAEGEWSNEMGHPDGRPVGGLVLCDYVDEQKLASIAKQKGVEA</sequence>
<evidence type="ECO:0000313" key="1">
    <source>
        <dbReference type="EMBL" id="CAA9509941.1"/>
    </source>
</evidence>
<gene>
    <name evidence="1" type="ORF">AVDCRST_MAG67-2630</name>
</gene>
<name>A0A6J4SZU2_9ACTN</name>